<reference evidence="1 2" key="1">
    <citation type="journal article" date="2016" name="Nat. Commun.">
        <title>Extremotolerant tardigrade genome and improved radiotolerance of human cultured cells by tardigrade-unique protein.</title>
        <authorList>
            <person name="Hashimoto T."/>
            <person name="Horikawa D.D."/>
            <person name="Saito Y."/>
            <person name="Kuwahara H."/>
            <person name="Kozuka-Hata H."/>
            <person name="Shin-I T."/>
            <person name="Minakuchi Y."/>
            <person name="Ohishi K."/>
            <person name="Motoyama A."/>
            <person name="Aizu T."/>
            <person name="Enomoto A."/>
            <person name="Kondo K."/>
            <person name="Tanaka S."/>
            <person name="Hara Y."/>
            <person name="Koshikawa S."/>
            <person name="Sagara H."/>
            <person name="Miura T."/>
            <person name="Yokobori S."/>
            <person name="Miyagawa K."/>
            <person name="Suzuki Y."/>
            <person name="Kubo T."/>
            <person name="Oyama M."/>
            <person name="Kohara Y."/>
            <person name="Fujiyama A."/>
            <person name="Arakawa K."/>
            <person name="Katayama T."/>
            <person name="Toyoda A."/>
            <person name="Kunieda T."/>
        </authorList>
    </citation>
    <scope>NUCLEOTIDE SEQUENCE [LARGE SCALE GENOMIC DNA]</scope>
    <source>
        <strain evidence="1 2">YOKOZUNA-1</strain>
    </source>
</reference>
<dbReference type="OrthoDB" id="16754at2759"/>
<keyword evidence="2" id="KW-1185">Reference proteome</keyword>
<evidence type="ECO:0000313" key="2">
    <source>
        <dbReference type="Proteomes" id="UP000186922"/>
    </source>
</evidence>
<dbReference type="Proteomes" id="UP000186922">
    <property type="component" value="Unassembled WGS sequence"/>
</dbReference>
<name>A0A1D1VV21_RAMVA</name>
<evidence type="ECO:0000313" key="1">
    <source>
        <dbReference type="EMBL" id="GAV04786.1"/>
    </source>
</evidence>
<gene>
    <name evidence="1" type="primary">RvY_15011</name>
    <name evidence="1" type="synonym">RvY_15011.1</name>
    <name evidence="1" type="ORF">RvY_15011-1</name>
</gene>
<dbReference type="EMBL" id="BDGG01000011">
    <property type="protein sequence ID" value="GAV04786.1"/>
    <property type="molecule type" value="Genomic_DNA"/>
</dbReference>
<protein>
    <submittedName>
        <fullName evidence="1">Uncharacterized protein</fullName>
    </submittedName>
</protein>
<organism evidence="1 2">
    <name type="scientific">Ramazzottius varieornatus</name>
    <name type="common">Water bear</name>
    <name type="synonym">Tardigrade</name>
    <dbReference type="NCBI Taxonomy" id="947166"/>
    <lineage>
        <taxon>Eukaryota</taxon>
        <taxon>Metazoa</taxon>
        <taxon>Ecdysozoa</taxon>
        <taxon>Tardigrada</taxon>
        <taxon>Eutardigrada</taxon>
        <taxon>Parachela</taxon>
        <taxon>Hypsibioidea</taxon>
        <taxon>Ramazzottiidae</taxon>
        <taxon>Ramazzottius</taxon>
    </lineage>
</organism>
<proteinExistence type="predicted"/>
<accession>A0A1D1VV21</accession>
<comment type="caution">
    <text evidence="1">The sequence shown here is derived from an EMBL/GenBank/DDBJ whole genome shotgun (WGS) entry which is preliminary data.</text>
</comment>
<sequence length="465" mass="52474">MNFEEVLFFVCDGSRCMEEADDPADSLLLFHPSDVGFVILSSYTTPERIASCLLQMTVESKCTWSSQLLGLHRFWQSAVKKIVSSFSIGRYHIVCQEVDHRFLTVFGWPKLEGASDDLQVEALQQNLQRINHLLLSFVSSFAALAKLPPSHRQDLLLAIFSLCPFTWADFSHARSHLNLFQDVGYLRTMASSIHHKCTIVAPKLSVLAALLAFRTDVLQDDIPLSIQQYRRQFLTAALRRESDILFLGDKDTTCPTASKQKLYRLYIPTDDYHIFRLARHQTAAIRTIGTLSASPGHASFQNKGCYTLPHHALKMPKEEVGRAGLLLYVLQHGGMSLIILLDQSVLEETLTDSLLLLAGSMEPLLNAIEDSAIERILQSQWERNAEISQGKVTQSQKKCFHLDKACGMFDVMPDDELDREIINEAQLLLLHRNLQSCSITKRGITCTAETDGNNQRFFLEKKKSS</sequence>
<dbReference type="AlphaFoldDB" id="A0A1D1VV21"/>